<keyword evidence="2" id="KW-1185">Reference proteome</keyword>
<comment type="caution">
    <text evidence="1">The sequence shown here is derived from an EMBL/GenBank/DDBJ whole genome shotgun (WGS) entry which is preliminary data.</text>
</comment>
<gene>
    <name evidence="1" type="ORF">OF365_01985</name>
</gene>
<accession>A0ABT3BPF9</accession>
<dbReference type="EMBL" id="JAOXHJ010000004">
    <property type="protein sequence ID" value="MCV3754135.1"/>
    <property type="molecule type" value="Genomic_DNA"/>
</dbReference>
<protein>
    <submittedName>
        <fullName evidence="1">DUF2188 domain-containing protein</fullName>
    </submittedName>
</protein>
<evidence type="ECO:0000313" key="1">
    <source>
        <dbReference type="EMBL" id="MCV3754135.1"/>
    </source>
</evidence>
<evidence type="ECO:0000313" key="2">
    <source>
        <dbReference type="Proteomes" id="UP001207252"/>
    </source>
</evidence>
<proteinExistence type="predicted"/>
<dbReference type="RefSeq" id="WP_263817938.1">
    <property type="nucleotide sequence ID" value="NZ_JAOXHJ010000004.1"/>
</dbReference>
<reference evidence="1 2" key="1">
    <citation type="journal article" date="2020" name="Int. J. Syst. Evol. Microbiol.">
        <title>Ureaplasma miroungigenitalium sp. nov. isolated from northern elephant seals (Mirounga angustirostris) and Ureaplasma zalophigenitalium sp. nov. isolated from California sea lions (Zalophus californianus).</title>
        <authorList>
            <person name="Volokhov D.V."/>
            <person name="Gulland F.M."/>
            <person name="Gao Y."/>
            <person name="Chizhikov V.E."/>
        </authorList>
    </citation>
    <scope>NUCLEOTIDE SEQUENCE [LARGE SCALE GENOMIC DNA]</scope>
    <source>
        <strain evidence="1 2">CSL7644-GEN</strain>
    </source>
</reference>
<dbReference type="InterPro" id="IPR018691">
    <property type="entry name" value="DUF2188"/>
</dbReference>
<dbReference type="Proteomes" id="UP001207252">
    <property type="component" value="Unassembled WGS sequence"/>
</dbReference>
<name>A0ABT3BPF9_9BACT</name>
<organism evidence="1 2">
    <name type="scientific">Ureaplasma zalophigenitalium</name>
    <dbReference type="NCBI Taxonomy" id="907723"/>
    <lineage>
        <taxon>Bacteria</taxon>
        <taxon>Bacillati</taxon>
        <taxon>Mycoplasmatota</taxon>
        <taxon>Mycoplasmoidales</taxon>
        <taxon>Mycoplasmoidaceae</taxon>
        <taxon>Ureaplasma</taxon>
    </lineage>
</organism>
<dbReference type="Pfam" id="PF09954">
    <property type="entry name" value="DUF2188"/>
    <property type="match status" value="1"/>
</dbReference>
<sequence length="82" mass="9782">MKANEQIEIPKKPSKNIYYLSPYQEKGWKIMKKGGIRPTRVFLLKKEAVEYIKTLGRNQDAVVYIQKRDGSFQEVRNYRDMK</sequence>